<gene>
    <name evidence="2" type="ORF">PIB30_011775</name>
</gene>
<dbReference type="Proteomes" id="UP001341840">
    <property type="component" value="Unassembled WGS sequence"/>
</dbReference>
<evidence type="ECO:0000313" key="3">
    <source>
        <dbReference type="Proteomes" id="UP001341840"/>
    </source>
</evidence>
<evidence type="ECO:0000313" key="2">
    <source>
        <dbReference type="EMBL" id="MED6107205.1"/>
    </source>
</evidence>
<name>A0ABU6Q5U0_9FABA</name>
<organism evidence="2 3">
    <name type="scientific">Stylosanthes scabra</name>
    <dbReference type="NCBI Taxonomy" id="79078"/>
    <lineage>
        <taxon>Eukaryota</taxon>
        <taxon>Viridiplantae</taxon>
        <taxon>Streptophyta</taxon>
        <taxon>Embryophyta</taxon>
        <taxon>Tracheophyta</taxon>
        <taxon>Spermatophyta</taxon>
        <taxon>Magnoliopsida</taxon>
        <taxon>eudicotyledons</taxon>
        <taxon>Gunneridae</taxon>
        <taxon>Pentapetalae</taxon>
        <taxon>rosids</taxon>
        <taxon>fabids</taxon>
        <taxon>Fabales</taxon>
        <taxon>Fabaceae</taxon>
        <taxon>Papilionoideae</taxon>
        <taxon>50 kb inversion clade</taxon>
        <taxon>dalbergioids sensu lato</taxon>
        <taxon>Dalbergieae</taxon>
        <taxon>Pterocarpus clade</taxon>
        <taxon>Stylosanthes</taxon>
    </lineage>
</organism>
<evidence type="ECO:0000256" key="1">
    <source>
        <dbReference type="SAM" id="MobiDB-lite"/>
    </source>
</evidence>
<comment type="caution">
    <text evidence="2">The sequence shown here is derived from an EMBL/GenBank/DDBJ whole genome shotgun (WGS) entry which is preliminary data.</text>
</comment>
<sequence>MVDNWFEPITTLGKLQQKSWTPRRPESDSAPRAQAPRLHAQAPRIMPRRPDLASDLPRCEQTKPSIRIQCPGAQNSRQAPVLKYRRGKPDLAPEAHKTHAQALVFDAQA</sequence>
<reference evidence="2 3" key="1">
    <citation type="journal article" date="2023" name="Plants (Basel)">
        <title>Bridging the Gap: Combining Genomics and Transcriptomics Approaches to Understand Stylosanthes scabra, an Orphan Legume from the Brazilian Caatinga.</title>
        <authorList>
            <person name="Ferreira-Neto J.R.C."/>
            <person name="da Silva M.D."/>
            <person name="Binneck E."/>
            <person name="de Melo N.F."/>
            <person name="da Silva R.H."/>
            <person name="de Melo A.L.T.M."/>
            <person name="Pandolfi V."/>
            <person name="Bustamante F.O."/>
            <person name="Brasileiro-Vidal A.C."/>
            <person name="Benko-Iseppon A.M."/>
        </authorList>
    </citation>
    <scope>NUCLEOTIDE SEQUENCE [LARGE SCALE GENOMIC DNA]</scope>
    <source>
        <tissue evidence="2">Leaves</tissue>
    </source>
</reference>
<feature type="region of interest" description="Disordered" evidence="1">
    <location>
        <begin position="15"/>
        <end position="57"/>
    </location>
</feature>
<keyword evidence="3" id="KW-1185">Reference proteome</keyword>
<accession>A0ABU6Q5U0</accession>
<feature type="compositionally biased region" description="Basic and acidic residues" evidence="1">
    <location>
        <begin position="48"/>
        <end position="57"/>
    </location>
</feature>
<protein>
    <submittedName>
        <fullName evidence="2">Uncharacterized protein</fullName>
    </submittedName>
</protein>
<dbReference type="EMBL" id="JASCZI010000029">
    <property type="protein sequence ID" value="MED6107205.1"/>
    <property type="molecule type" value="Genomic_DNA"/>
</dbReference>
<proteinExistence type="predicted"/>